<protein>
    <submittedName>
        <fullName evidence="1">Uncharacterized protein</fullName>
    </submittedName>
</protein>
<dbReference type="Proteomes" id="UP000008066">
    <property type="component" value="Unassembled WGS sequence"/>
</dbReference>
<proteinExistence type="predicted"/>
<evidence type="ECO:0000313" key="2">
    <source>
        <dbReference type="Proteomes" id="UP000008066"/>
    </source>
</evidence>
<reference evidence="1 2" key="1">
    <citation type="journal article" date="2011" name="Cell">
        <title>Insight into structure and assembly of the nuclear pore complex by utilizing the genome of a eukaryotic thermophile.</title>
        <authorList>
            <person name="Amlacher S."/>
            <person name="Sarges P."/>
            <person name="Flemming D."/>
            <person name="van Noort V."/>
            <person name="Kunze R."/>
            <person name="Devos D.P."/>
            <person name="Arumugam M."/>
            <person name="Bork P."/>
            <person name="Hurt E."/>
        </authorList>
    </citation>
    <scope>NUCLEOTIDE SEQUENCE [LARGE SCALE GENOMIC DNA]</scope>
    <source>
        <strain evidence="2">DSM 1495 / CBS 144.50 / IMI 039719</strain>
    </source>
</reference>
<name>G0SD39_CHATD</name>
<keyword evidence="2" id="KW-1185">Reference proteome</keyword>
<dbReference type="GeneID" id="18259109"/>
<gene>
    <name evidence="1" type="ORF">CTHT_0050710</name>
</gene>
<sequence length="214" mass="22242">MDPAPLQKHILGCYEAREKVLGVFSAPELSTTPLVPIELEQAEVCHSGVLSLVSTPISEPAELATEPEVIDISIVDAPSLLDKELPVVLSPVIGVKYDEPTAAAPFVDELGTVMPHLGSGSPVPAAQPSLDIVPMDGGVEQGVEPVEQPFMKVISGSFELPVATEPSAPTEFQTVPPAVSAVAKETLSSPIPEQLLLSFPLTPQQRGAASAGAT</sequence>
<dbReference type="HOGENOM" id="CLU_1288766_0_0_1"/>
<dbReference type="EMBL" id="GL988045">
    <property type="protein sequence ID" value="EGS18469.1"/>
    <property type="molecule type" value="Genomic_DNA"/>
</dbReference>
<dbReference type="AlphaFoldDB" id="G0SD39"/>
<organism evidence="2">
    <name type="scientific">Chaetomium thermophilum (strain DSM 1495 / CBS 144.50 / IMI 039719)</name>
    <name type="common">Thermochaetoides thermophila</name>
    <dbReference type="NCBI Taxonomy" id="759272"/>
    <lineage>
        <taxon>Eukaryota</taxon>
        <taxon>Fungi</taxon>
        <taxon>Dikarya</taxon>
        <taxon>Ascomycota</taxon>
        <taxon>Pezizomycotina</taxon>
        <taxon>Sordariomycetes</taxon>
        <taxon>Sordariomycetidae</taxon>
        <taxon>Sordariales</taxon>
        <taxon>Chaetomiaceae</taxon>
        <taxon>Thermochaetoides</taxon>
    </lineage>
</organism>
<evidence type="ECO:0000313" key="1">
    <source>
        <dbReference type="EMBL" id="EGS18469.1"/>
    </source>
</evidence>
<accession>G0SD39</accession>
<dbReference type="KEGG" id="cthr:CTHT_0050710"/>
<dbReference type="RefSeq" id="XP_006695414.1">
    <property type="nucleotide sequence ID" value="XM_006695351.1"/>
</dbReference>